<protein>
    <submittedName>
        <fullName evidence="2">Uncharacterized protein</fullName>
    </submittedName>
</protein>
<organism evidence="2">
    <name type="scientific">Arundo donax</name>
    <name type="common">Giant reed</name>
    <name type="synonym">Donax arundinaceus</name>
    <dbReference type="NCBI Taxonomy" id="35708"/>
    <lineage>
        <taxon>Eukaryota</taxon>
        <taxon>Viridiplantae</taxon>
        <taxon>Streptophyta</taxon>
        <taxon>Embryophyta</taxon>
        <taxon>Tracheophyta</taxon>
        <taxon>Spermatophyta</taxon>
        <taxon>Magnoliopsida</taxon>
        <taxon>Liliopsida</taxon>
        <taxon>Poales</taxon>
        <taxon>Poaceae</taxon>
        <taxon>PACMAD clade</taxon>
        <taxon>Arundinoideae</taxon>
        <taxon>Arundineae</taxon>
        <taxon>Arundo</taxon>
    </lineage>
</organism>
<dbReference type="AlphaFoldDB" id="A0A0A9DJM7"/>
<reference evidence="2" key="2">
    <citation type="journal article" date="2015" name="Data Brief">
        <title>Shoot transcriptome of the giant reed, Arundo donax.</title>
        <authorList>
            <person name="Barrero R.A."/>
            <person name="Guerrero F.D."/>
            <person name="Moolhuijzen P."/>
            <person name="Goolsby J.A."/>
            <person name="Tidwell J."/>
            <person name="Bellgard S.E."/>
            <person name="Bellgard M.I."/>
        </authorList>
    </citation>
    <scope>NUCLEOTIDE SEQUENCE</scope>
    <source>
        <tissue evidence="2">Shoot tissue taken approximately 20 cm above the soil surface</tissue>
    </source>
</reference>
<accession>A0A0A9DJM7</accession>
<reference evidence="2" key="1">
    <citation type="submission" date="2014-09" db="EMBL/GenBank/DDBJ databases">
        <authorList>
            <person name="Magalhaes I.L.F."/>
            <person name="Oliveira U."/>
            <person name="Santos F.R."/>
            <person name="Vidigal T.H.D.A."/>
            <person name="Brescovit A.D."/>
            <person name="Santos A.J."/>
        </authorList>
    </citation>
    <scope>NUCLEOTIDE SEQUENCE</scope>
    <source>
        <tissue evidence="2">Shoot tissue taken approximately 20 cm above the soil surface</tissue>
    </source>
</reference>
<dbReference type="EMBL" id="GBRH01209116">
    <property type="protein sequence ID" value="JAD88779.1"/>
    <property type="molecule type" value="Transcribed_RNA"/>
</dbReference>
<feature type="region of interest" description="Disordered" evidence="1">
    <location>
        <begin position="31"/>
        <end position="51"/>
    </location>
</feature>
<proteinExistence type="predicted"/>
<name>A0A0A9DJM7_ARUDO</name>
<sequence length="69" mass="7838">MFVCNLRSKTCCHSLEFVTDALTMEDRDPLRMTGRIRRKSPPRTRGLPPNGITELAGLCSERISRSVFI</sequence>
<evidence type="ECO:0000313" key="2">
    <source>
        <dbReference type="EMBL" id="JAD88779.1"/>
    </source>
</evidence>
<evidence type="ECO:0000256" key="1">
    <source>
        <dbReference type="SAM" id="MobiDB-lite"/>
    </source>
</evidence>